<comment type="caution">
    <text evidence="2">The sequence shown here is derived from an EMBL/GenBank/DDBJ whole genome shotgun (WGS) entry which is preliminary data.</text>
</comment>
<organism evidence="2 3">
    <name type="scientific">Candidatus Veblenbacteria bacterium RIFOXYB1_FULL_43_13</name>
    <dbReference type="NCBI Taxonomy" id="1802426"/>
    <lineage>
        <taxon>Bacteria</taxon>
        <taxon>Candidatus Vebleniibacteriota</taxon>
    </lineage>
</organism>
<dbReference type="PROSITE" id="PS51257">
    <property type="entry name" value="PROKAR_LIPOPROTEIN"/>
    <property type="match status" value="1"/>
</dbReference>
<dbReference type="EMBL" id="MHTC01000013">
    <property type="protein sequence ID" value="OHA55530.1"/>
    <property type="molecule type" value="Genomic_DNA"/>
</dbReference>
<dbReference type="AlphaFoldDB" id="A0A1G2Q4L9"/>
<dbReference type="Proteomes" id="UP000177575">
    <property type="component" value="Unassembled WGS sequence"/>
</dbReference>
<name>A0A1G2Q4L9_9BACT</name>
<accession>A0A1G2Q4L9</accession>
<proteinExistence type="predicted"/>
<feature type="transmembrane region" description="Helical" evidence="1">
    <location>
        <begin position="7"/>
        <end position="34"/>
    </location>
</feature>
<evidence type="ECO:0000313" key="2">
    <source>
        <dbReference type="EMBL" id="OHA55530.1"/>
    </source>
</evidence>
<reference evidence="2 3" key="1">
    <citation type="journal article" date="2016" name="Nat. Commun.">
        <title>Thousands of microbial genomes shed light on interconnected biogeochemical processes in an aquifer system.</title>
        <authorList>
            <person name="Anantharaman K."/>
            <person name="Brown C.T."/>
            <person name="Hug L.A."/>
            <person name="Sharon I."/>
            <person name="Castelle C.J."/>
            <person name="Probst A.J."/>
            <person name="Thomas B.C."/>
            <person name="Singh A."/>
            <person name="Wilkins M.J."/>
            <person name="Karaoz U."/>
            <person name="Brodie E.L."/>
            <person name="Williams K.H."/>
            <person name="Hubbard S.S."/>
            <person name="Banfield J.F."/>
        </authorList>
    </citation>
    <scope>NUCLEOTIDE SEQUENCE [LARGE SCALE GENOMIC DNA]</scope>
</reference>
<protein>
    <submittedName>
        <fullName evidence="2">Uncharacterized protein</fullName>
    </submittedName>
</protein>
<keyword evidence="1" id="KW-0812">Transmembrane</keyword>
<evidence type="ECO:0000256" key="1">
    <source>
        <dbReference type="SAM" id="Phobius"/>
    </source>
</evidence>
<evidence type="ECO:0000313" key="3">
    <source>
        <dbReference type="Proteomes" id="UP000177575"/>
    </source>
</evidence>
<sequence length="59" mass="6754">MVQLLRWLGIIIATLWPYILIGILIFIIVIFVIACYDNSTECAADITQVTFDNFIDSIF</sequence>
<keyword evidence="1" id="KW-1133">Transmembrane helix</keyword>
<keyword evidence="1" id="KW-0472">Membrane</keyword>
<gene>
    <name evidence="2" type="ORF">A2388_02635</name>
</gene>